<name>A0AAV1ZM22_9ARAC</name>
<evidence type="ECO:0000313" key="2">
    <source>
        <dbReference type="Proteomes" id="UP001497382"/>
    </source>
</evidence>
<organism evidence="1 2">
    <name type="scientific">Larinioides sclopetarius</name>
    <dbReference type="NCBI Taxonomy" id="280406"/>
    <lineage>
        <taxon>Eukaryota</taxon>
        <taxon>Metazoa</taxon>
        <taxon>Ecdysozoa</taxon>
        <taxon>Arthropoda</taxon>
        <taxon>Chelicerata</taxon>
        <taxon>Arachnida</taxon>
        <taxon>Araneae</taxon>
        <taxon>Araneomorphae</taxon>
        <taxon>Entelegynae</taxon>
        <taxon>Araneoidea</taxon>
        <taxon>Araneidae</taxon>
        <taxon>Larinioides</taxon>
    </lineage>
</organism>
<accession>A0AAV1ZM22</accession>
<protein>
    <submittedName>
        <fullName evidence="1">Uncharacterized protein</fullName>
    </submittedName>
</protein>
<dbReference type="AlphaFoldDB" id="A0AAV1ZM22"/>
<dbReference type="Proteomes" id="UP001497382">
    <property type="component" value="Unassembled WGS sequence"/>
</dbReference>
<dbReference type="EMBL" id="CAXIEN010000060">
    <property type="protein sequence ID" value="CAL1272431.1"/>
    <property type="molecule type" value="Genomic_DNA"/>
</dbReference>
<reference evidence="1 2" key="1">
    <citation type="submission" date="2024-04" db="EMBL/GenBank/DDBJ databases">
        <authorList>
            <person name="Rising A."/>
            <person name="Reimegard J."/>
            <person name="Sonavane S."/>
            <person name="Akerstrom W."/>
            <person name="Nylinder S."/>
            <person name="Hedman E."/>
            <person name="Kallberg Y."/>
        </authorList>
    </citation>
    <scope>NUCLEOTIDE SEQUENCE [LARGE SCALE GENOMIC DNA]</scope>
</reference>
<sequence length="112" mass="12613">MKRTDSQSLPANYSVQRELQNKYCLYGSHAEVALLLSGRCMTLSNTNGMVFSPTTVIITEEKGEELRNEMKGFLPLLLRVRFYYHPEIFALDNGIDESRPGSSGACQRGFNC</sequence>
<comment type="caution">
    <text evidence="1">The sequence shown here is derived from an EMBL/GenBank/DDBJ whole genome shotgun (WGS) entry which is preliminary data.</text>
</comment>
<gene>
    <name evidence="1" type="ORF">LARSCL_LOCUS6379</name>
</gene>
<keyword evidence="2" id="KW-1185">Reference proteome</keyword>
<evidence type="ECO:0000313" key="1">
    <source>
        <dbReference type="EMBL" id="CAL1272431.1"/>
    </source>
</evidence>
<proteinExistence type="predicted"/>